<evidence type="ECO:0000313" key="1">
    <source>
        <dbReference type="EMBL" id="BBI90781.1"/>
    </source>
</evidence>
<accession>A0A5S9HXW4</accession>
<sequence>MFKPSKEVLELASKTKKSVENAKNADNIKKQLLKEREDVIDIYVNDVARQIKSLGFNTSVESDIPQEYKRLDISFPKSEFGGVVTFKYEDDVNAVVNIAFSAYAKHKVDSEIDFDFFTQQSKSNKIWQRLLKILLMLYLMYQKFMALLTQHSMINLL</sequence>
<dbReference type="Proteomes" id="UP000424080">
    <property type="component" value="Segment"/>
</dbReference>
<evidence type="ECO:0000313" key="2">
    <source>
        <dbReference type="Proteomes" id="UP000424080"/>
    </source>
</evidence>
<organism evidence="1 2">
    <name type="scientific">Tenacibaculum phage PTm5</name>
    <dbReference type="NCBI Taxonomy" id="2547426"/>
    <lineage>
        <taxon>Viruses</taxon>
        <taxon>Duplodnaviria</taxon>
        <taxon>Heunggongvirae</taxon>
        <taxon>Uroviricota</taxon>
        <taxon>Caudoviricetes</taxon>
        <taxon>Shirahamavirus</taxon>
        <taxon>Shirahamavirus PTm1</taxon>
    </lineage>
</organism>
<name>A0A5S9HXW4_9CAUD</name>
<proteinExistence type="predicted"/>
<dbReference type="EMBL" id="AP019525">
    <property type="protein sequence ID" value="BBI90781.1"/>
    <property type="molecule type" value="Genomic_DNA"/>
</dbReference>
<protein>
    <submittedName>
        <fullName evidence="1">Uncharacterized protein</fullName>
    </submittedName>
</protein>
<reference evidence="1 2" key="1">
    <citation type="journal article" date="2019" name="Arch. Virol.">
        <title>A novel jumbo Tenacibaculum maritimum lytic phage with head-fiber-like appendages.</title>
        <authorList>
            <person name="Kawato Y."/>
            <person name="Istiqomah I."/>
            <person name="Gaafar A.Y."/>
            <person name="Hanaoka M."/>
            <person name="Ishimaru K."/>
            <person name="Yasuike M."/>
            <person name="Nishiki I."/>
            <person name="Nakamura Y."/>
            <person name="Fujiwara A."/>
            <person name="Nakai T."/>
        </authorList>
    </citation>
    <scope>NUCLEOTIDE SEQUENCE [LARGE SCALE GENOMIC DNA]</scope>
    <source>
        <strain evidence="1 2">PTm5</strain>
    </source>
</reference>